<reference evidence="1 2" key="1">
    <citation type="submission" date="2024-05" db="EMBL/GenBank/DDBJ databases">
        <title>Achromobacter denitrificans. BP1, complete genome.</title>
        <authorList>
            <person name="Zhang B."/>
        </authorList>
    </citation>
    <scope>NUCLEOTIDE SEQUENCE [LARGE SCALE GENOMIC DNA]</scope>
    <source>
        <strain evidence="1 2">BP1</strain>
    </source>
</reference>
<protein>
    <submittedName>
        <fullName evidence="1">Rhamnan synthesis F family protein</fullName>
    </submittedName>
</protein>
<dbReference type="Proteomes" id="UP001446337">
    <property type="component" value="Chromosome"/>
</dbReference>
<proteinExistence type="predicted"/>
<dbReference type="Pfam" id="PF05045">
    <property type="entry name" value="RgpF"/>
    <property type="match status" value="1"/>
</dbReference>
<gene>
    <name evidence="1" type="ORF">AAIK43_25980</name>
</gene>
<dbReference type="RefSeq" id="WP_123786475.1">
    <property type="nucleotide sequence ID" value="NZ_CP154792.1"/>
</dbReference>
<evidence type="ECO:0000313" key="2">
    <source>
        <dbReference type="Proteomes" id="UP001446337"/>
    </source>
</evidence>
<evidence type="ECO:0000313" key="1">
    <source>
        <dbReference type="EMBL" id="XAN14813.1"/>
    </source>
</evidence>
<organism evidence="1 2">
    <name type="scientific">Achromobacter denitrificans</name>
    <name type="common">Alcaligenes denitrificans</name>
    <dbReference type="NCBI Taxonomy" id="32002"/>
    <lineage>
        <taxon>Bacteria</taxon>
        <taxon>Pseudomonadati</taxon>
        <taxon>Pseudomonadota</taxon>
        <taxon>Betaproteobacteria</taxon>
        <taxon>Burkholderiales</taxon>
        <taxon>Alcaligenaceae</taxon>
        <taxon>Achromobacter</taxon>
    </lineage>
</organism>
<sequence>MFIAQSIPSCVDMPRIAAVVAHYDPDNILDATFHAILENLESFCDRIILVTTASLAPESLPTSPKIKTICRPNIGYDFYSYRVGIVNLLAEGGCDRMLLLNSSYLITDSAVYGKTIEAMVQQLDHADVIGITESRQWQWHIQSYLVAMTEVTVRSTWFQSWLETISPCNTKFETILSGELGLSAAIMANGAKVATLFRPSSFENCKAMILWARKSLTWKTLPNIVRPSFWFALDQFNPTHFQAHALARQKGLVKTELVRNNPHQLNLNWLPKLCQASDWDAINQFVNRSKAYYESKPGSMTALATAPSALPSQRIIHSGSLGRPGVRIAVIAHIFYPELAHEIYGLINNIVEPFDLIVTTPHEAAVPELIDFFSPLASSVTVALSENRGRDVGPFLAVHRSGMLERYDAVLKLHSKKSTYSESGQYWQQSLFRHLCGDSQTVNRIVALLRAGKAGMVGPHEYYLTHPHYWGANLAAVHTLMQSLSPKPLSEADVPLGFFAGTMFWFNPKAISMLHHVPESLLVFEPENGKQDGTLAHAIERLFGILPRLSGYSVSSLRFGGQDMDETTAYEHTVPVLKKPPPLMQ</sequence>
<dbReference type="InterPro" id="IPR007739">
    <property type="entry name" value="RgpF"/>
</dbReference>
<name>A0ABZ3G2F3_ACHDE</name>
<dbReference type="EMBL" id="CP154792">
    <property type="protein sequence ID" value="XAN14813.1"/>
    <property type="molecule type" value="Genomic_DNA"/>
</dbReference>
<keyword evidence="2" id="KW-1185">Reference proteome</keyword>
<accession>A0ABZ3G2F3</accession>